<sequence>MTALRCDHCLADFPAREAVRAEIAGAPRVFCCAGCRGVFQLVHDEGLAAYYDTRRWSETGPAGAAPLDLAAFEGAVREAGGIAEVDVAIDGIRCASCVWLNEKLLARTPGVLAARVNYATHRARVRFDPAAVDLARILDRIRAAGYSPKPWSDTEQLAARRAEAKDLLVRLGTAAFLSMQLMVYQGALYAGYFQGIDRSTRRLMEWIALALTLPVVLYAGAPFLRATARGLRHLRFNMDALVVIGSGAALLQSVWGMLRGGEVYFDTAAMIPTLVLVGRYVEAAAKGRASEAVARLARLAPREARRVEAGSGGTPARRSVPVSELRPGDRIEVLPGERIALDGTVLEGASEVDEALLTGESRPVAKAPGAAVIGGTVNQHGALLVEVTRVGKDTVLAGIVRAVEDAQAQKPRIQAVADRVVGGFVPAMLVLAVATSAFWLARGAPAERALMTGIAVVVIACPCALGLATPIAVLVATGAATTRGILVKGGDVLERAAKATDVLLDKTGTVTRGRPALREVVPLAPGLDRDGALALAAAVERRSEHHVGRAVAEAARALVAGAEREATGFRAVPGQGVVALVGGDEVLVGNRALLAARGVALPPDADARARVCEARAETVAFLARGGRLEALLSVADPVRPEAPAAIAALRALGVELALVSGDTALTTGAVAGGLGLAALAGASPVEKRAEVARRQAAGRRVVFAGDGLNDAPALVQADVGAAMGRGTDVTMESADVVLVRDDLRLLPELVSISRRAYAVIRQNVFWAFFYNLVAIPLAMAGVLHPIVAAAAMAASSVFVVGNSVRLRRLAVPVPVRAVATAPRAAAAPAGMAP</sequence>
<dbReference type="Gene3D" id="2.70.150.10">
    <property type="entry name" value="Calcium-transporting ATPase, cytoplasmic transduction domain A"/>
    <property type="match status" value="1"/>
</dbReference>
<dbReference type="InterPro" id="IPR006121">
    <property type="entry name" value="HMA_dom"/>
</dbReference>
<dbReference type="Gene3D" id="3.40.50.1000">
    <property type="entry name" value="HAD superfamily/HAD-like"/>
    <property type="match status" value="1"/>
</dbReference>
<comment type="similarity">
    <text evidence="2 15">Belongs to the cation transport ATPase (P-type) (TC 3.A.3) family. Type IB subfamily.</text>
</comment>
<keyword evidence="12 15" id="KW-1133">Transmembrane helix</keyword>
<dbReference type="PRINTS" id="PR00120">
    <property type="entry name" value="HATPASE"/>
</dbReference>
<dbReference type="PROSITE" id="PS00154">
    <property type="entry name" value="ATPASE_E1_E2"/>
    <property type="match status" value="1"/>
</dbReference>
<dbReference type="PROSITE" id="PS50846">
    <property type="entry name" value="HMA_2"/>
    <property type="match status" value="1"/>
</dbReference>
<evidence type="ECO:0000256" key="12">
    <source>
        <dbReference type="ARBA" id="ARBA00022989"/>
    </source>
</evidence>
<evidence type="ECO:0000256" key="5">
    <source>
        <dbReference type="ARBA" id="ARBA00022553"/>
    </source>
</evidence>
<dbReference type="NCBIfam" id="TIGR01525">
    <property type="entry name" value="ATPase-IB_hvy"/>
    <property type="match status" value="1"/>
</dbReference>
<dbReference type="InterPro" id="IPR008250">
    <property type="entry name" value="ATPase_P-typ_transduc_dom_A_sf"/>
</dbReference>
<feature type="transmembrane region" description="Helical" evidence="15">
    <location>
        <begin position="206"/>
        <end position="224"/>
    </location>
</feature>
<accession>A0ABN6MQJ8</accession>
<evidence type="ECO:0000256" key="4">
    <source>
        <dbReference type="ARBA" id="ARBA00022475"/>
    </source>
</evidence>
<dbReference type="SUPFAM" id="SSF81665">
    <property type="entry name" value="Calcium ATPase, transmembrane domain M"/>
    <property type="match status" value="1"/>
</dbReference>
<keyword evidence="18" id="KW-1185">Reference proteome</keyword>
<protein>
    <submittedName>
        <fullName evidence="17">Copper-translocating P-type ATPase</fullName>
    </submittedName>
</protein>
<feature type="transmembrane region" description="Helical" evidence="15">
    <location>
        <begin position="167"/>
        <end position="186"/>
    </location>
</feature>
<dbReference type="Gene3D" id="3.30.70.100">
    <property type="match status" value="1"/>
</dbReference>
<feature type="transmembrane region" description="Helical" evidence="15">
    <location>
        <begin position="453"/>
        <end position="476"/>
    </location>
</feature>
<dbReference type="NCBIfam" id="TIGR01494">
    <property type="entry name" value="ATPase_P-type"/>
    <property type="match status" value="2"/>
</dbReference>
<dbReference type="Proteomes" id="UP001162891">
    <property type="component" value="Chromosome"/>
</dbReference>
<dbReference type="NCBIfam" id="TIGR01511">
    <property type="entry name" value="ATPase-IB1_Cu"/>
    <property type="match status" value="1"/>
</dbReference>
<feature type="domain" description="HMA" evidence="16">
    <location>
        <begin position="83"/>
        <end position="149"/>
    </location>
</feature>
<keyword evidence="6 15" id="KW-0812">Transmembrane</keyword>
<dbReference type="Pfam" id="PF12156">
    <property type="entry name" value="ATPase-cat_bd"/>
    <property type="match status" value="1"/>
</dbReference>
<keyword evidence="14 15" id="KW-0472">Membrane</keyword>
<organism evidence="17 18">
    <name type="scientific">Anaeromyxobacter oryzae</name>
    <dbReference type="NCBI Taxonomy" id="2918170"/>
    <lineage>
        <taxon>Bacteria</taxon>
        <taxon>Pseudomonadati</taxon>
        <taxon>Myxococcota</taxon>
        <taxon>Myxococcia</taxon>
        <taxon>Myxococcales</taxon>
        <taxon>Cystobacterineae</taxon>
        <taxon>Anaeromyxobacteraceae</taxon>
        <taxon>Anaeromyxobacter</taxon>
    </lineage>
</organism>
<evidence type="ECO:0000256" key="9">
    <source>
        <dbReference type="ARBA" id="ARBA00022840"/>
    </source>
</evidence>
<dbReference type="InterPro" id="IPR036163">
    <property type="entry name" value="HMA_dom_sf"/>
</dbReference>
<dbReference type="SFLD" id="SFLDS00003">
    <property type="entry name" value="Haloacid_Dehalogenase"/>
    <property type="match status" value="1"/>
</dbReference>
<gene>
    <name evidence="17" type="ORF">AMOR_09010</name>
</gene>
<dbReference type="InterPro" id="IPR023214">
    <property type="entry name" value="HAD_sf"/>
</dbReference>
<dbReference type="PRINTS" id="PR00119">
    <property type="entry name" value="CATATPASE"/>
</dbReference>
<evidence type="ECO:0000256" key="1">
    <source>
        <dbReference type="ARBA" id="ARBA00004651"/>
    </source>
</evidence>
<keyword evidence="3" id="KW-0813">Transport</keyword>
<dbReference type="PANTHER" id="PTHR43520:SF5">
    <property type="entry name" value="CATION-TRANSPORTING P-TYPE ATPASE-RELATED"/>
    <property type="match status" value="1"/>
</dbReference>
<dbReference type="InterPro" id="IPR027256">
    <property type="entry name" value="P-typ_ATPase_IB"/>
</dbReference>
<evidence type="ECO:0000259" key="16">
    <source>
        <dbReference type="PROSITE" id="PS50846"/>
    </source>
</evidence>
<evidence type="ECO:0000313" key="18">
    <source>
        <dbReference type="Proteomes" id="UP001162891"/>
    </source>
</evidence>
<dbReference type="InterPro" id="IPR023299">
    <property type="entry name" value="ATPase_P-typ_cyto_dom_N"/>
</dbReference>
<dbReference type="SFLD" id="SFLDF00027">
    <property type="entry name" value="p-type_atpase"/>
    <property type="match status" value="1"/>
</dbReference>
<dbReference type="SUPFAM" id="SSF81653">
    <property type="entry name" value="Calcium ATPase, transduction domain A"/>
    <property type="match status" value="1"/>
</dbReference>
<keyword evidence="7 15" id="KW-0479">Metal-binding</keyword>
<feature type="transmembrane region" description="Helical" evidence="15">
    <location>
        <begin position="763"/>
        <end position="780"/>
    </location>
</feature>
<dbReference type="RefSeq" id="WP_248358868.1">
    <property type="nucleotide sequence ID" value="NZ_AP025591.1"/>
</dbReference>
<evidence type="ECO:0000256" key="10">
    <source>
        <dbReference type="ARBA" id="ARBA00022842"/>
    </source>
</evidence>
<dbReference type="Gene3D" id="3.40.1110.10">
    <property type="entry name" value="Calcium-transporting ATPase, cytoplasmic domain N"/>
    <property type="match status" value="1"/>
</dbReference>
<dbReference type="PANTHER" id="PTHR43520">
    <property type="entry name" value="ATP7, ISOFORM B"/>
    <property type="match status" value="1"/>
</dbReference>
<keyword evidence="5" id="KW-0597">Phosphoprotein</keyword>
<evidence type="ECO:0000256" key="2">
    <source>
        <dbReference type="ARBA" id="ARBA00006024"/>
    </source>
</evidence>
<dbReference type="Pfam" id="PF00122">
    <property type="entry name" value="E1-E2_ATPase"/>
    <property type="match status" value="1"/>
</dbReference>
<dbReference type="EMBL" id="AP025591">
    <property type="protein sequence ID" value="BDG01905.1"/>
    <property type="molecule type" value="Genomic_DNA"/>
</dbReference>
<proteinExistence type="inferred from homology"/>
<evidence type="ECO:0000256" key="11">
    <source>
        <dbReference type="ARBA" id="ARBA00022967"/>
    </source>
</evidence>
<evidence type="ECO:0000256" key="7">
    <source>
        <dbReference type="ARBA" id="ARBA00022723"/>
    </source>
</evidence>
<dbReference type="InterPro" id="IPR044492">
    <property type="entry name" value="P_typ_ATPase_HD_dom"/>
</dbReference>
<dbReference type="InterPro" id="IPR021993">
    <property type="entry name" value="ATPase-cat-bd"/>
</dbReference>
<reference evidence="18" key="1">
    <citation type="journal article" date="2022" name="Int. J. Syst. Evol. Microbiol.">
        <title>Anaeromyxobacter oryzae sp. nov., Anaeromyxobacter diazotrophicus sp. nov. and Anaeromyxobacter paludicola sp. nov., isolated from paddy soils.</title>
        <authorList>
            <person name="Itoh H."/>
            <person name="Xu Z."/>
            <person name="Mise K."/>
            <person name="Masuda Y."/>
            <person name="Ushijima N."/>
            <person name="Hayakawa C."/>
            <person name="Shiratori Y."/>
            <person name="Senoo K."/>
        </authorList>
    </citation>
    <scope>NUCLEOTIDE SEQUENCE [LARGE SCALE GENOMIC DNA]</scope>
    <source>
        <strain evidence="18">Red232</strain>
    </source>
</reference>
<comment type="subcellular location">
    <subcellularLocation>
        <location evidence="1">Cell membrane</location>
        <topology evidence="1">Multi-pass membrane protein</topology>
    </subcellularLocation>
</comment>
<keyword evidence="4 15" id="KW-1003">Cell membrane</keyword>
<evidence type="ECO:0000313" key="17">
    <source>
        <dbReference type="EMBL" id="BDG01905.1"/>
    </source>
</evidence>
<evidence type="ECO:0000256" key="8">
    <source>
        <dbReference type="ARBA" id="ARBA00022741"/>
    </source>
</evidence>
<feature type="transmembrane region" description="Helical" evidence="15">
    <location>
        <begin position="420"/>
        <end position="441"/>
    </location>
</feature>
<evidence type="ECO:0000256" key="3">
    <source>
        <dbReference type="ARBA" id="ARBA00022448"/>
    </source>
</evidence>
<evidence type="ECO:0000256" key="15">
    <source>
        <dbReference type="RuleBase" id="RU362081"/>
    </source>
</evidence>
<dbReference type="InterPro" id="IPR001757">
    <property type="entry name" value="P_typ_ATPase"/>
</dbReference>
<evidence type="ECO:0000256" key="6">
    <source>
        <dbReference type="ARBA" id="ARBA00022692"/>
    </source>
</evidence>
<dbReference type="InterPro" id="IPR036412">
    <property type="entry name" value="HAD-like_sf"/>
</dbReference>
<keyword evidence="13" id="KW-0406">Ion transport</keyword>
<evidence type="ECO:0000256" key="13">
    <source>
        <dbReference type="ARBA" id="ARBA00023065"/>
    </source>
</evidence>
<dbReference type="InterPro" id="IPR018303">
    <property type="entry name" value="ATPase_P-typ_P_site"/>
</dbReference>
<dbReference type="SFLD" id="SFLDG00002">
    <property type="entry name" value="C1.7:_P-type_atpase_like"/>
    <property type="match status" value="1"/>
</dbReference>
<dbReference type="CDD" id="cd00371">
    <property type="entry name" value="HMA"/>
    <property type="match status" value="1"/>
</dbReference>
<keyword evidence="9 15" id="KW-0067">ATP-binding</keyword>
<dbReference type="SUPFAM" id="SSF55008">
    <property type="entry name" value="HMA, heavy metal-associated domain"/>
    <property type="match status" value="1"/>
</dbReference>
<evidence type="ECO:0000256" key="14">
    <source>
        <dbReference type="ARBA" id="ARBA00023136"/>
    </source>
</evidence>
<keyword evidence="11" id="KW-1278">Translocase</keyword>
<dbReference type="InterPro" id="IPR023298">
    <property type="entry name" value="ATPase_P-typ_TM_dom_sf"/>
</dbReference>
<dbReference type="Pfam" id="PF00403">
    <property type="entry name" value="HMA"/>
    <property type="match status" value="1"/>
</dbReference>
<dbReference type="InterPro" id="IPR059000">
    <property type="entry name" value="ATPase_P-type_domA"/>
</dbReference>
<dbReference type="SUPFAM" id="SSF56784">
    <property type="entry name" value="HAD-like"/>
    <property type="match status" value="1"/>
</dbReference>
<name>A0ABN6MQJ8_9BACT</name>
<keyword evidence="10" id="KW-0460">Magnesium</keyword>
<keyword evidence="8 15" id="KW-0547">Nucleotide-binding</keyword>
<dbReference type="Pfam" id="PF00702">
    <property type="entry name" value="Hydrolase"/>
    <property type="match status" value="1"/>
</dbReference>